<dbReference type="Pfam" id="PF05834">
    <property type="entry name" value="Lycopene_cycl"/>
    <property type="match status" value="1"/>
</dbReference>
<evidence type="ECO:0000313" key="2">
    <source>
        <dbReference type="Proteomes" id="UP000676776"/>
    </source>
</evidence>
<organism evidence="1 2">
    <name type="scientific">Winogradskyella pelagia</name>
    <dbReference type="NCBI Taxonomy" id="2819984"/>
    <lineage>
        <taxon>Bacteria</taxon>
        <taxon>Pseudomonadati</taxon>
        <taxon>Bacteroidota</taxon>
        <taxon>Flavobacteriia</taxon>
        <taxon>Flavobacteriales</taxon>
        <taxon>Flavobacteriaceae</taxon>
        <taxon>Winogradskyella</taxon>
    </lineage>
</organism>
<name>A0ABS3T508_9FLAO</name>
<gene>
    <name evidence="1" type="ORF">J4050_13820</name>
</gene>
<proteinExistence type="predicted"/>
<dbReference type="Gene3D" id="3.50.50.60">
    <property type="entry name" value="FAD/NAD(P)-binding domain"/>
    <property type="match status" value="1"/>
</dbReference>
<dbReference type="InterPro" id="IPR036188">
    <property type="entry name" value="FAD/NAD-bd_sf"/>
</dbReference>
<comment type="caution">
    <text evidence="1">The sequence shown here is derived from an EMBL/GenBank/DDBJ whole genome shotgun (WGS) entry which is preliminary data.</text>
</comment>
<evidence type="ECO:0000313" key="1">
    <source>
        <dbReference type="EMBL" id="MBO3117830.1"/>
    </source>
</evidence>
<dbReference type="Proteomes" id="UP000676776">
    <property type="component" value="Unassembled WGS sequence"/>
</dbReference>
<reference evidence="1 2" key="1">
    <citation type="submission" date="2021-03" db="EMBL/GenBank/DDBJ databases">
        <title>Winogradskyella sp. nov., isolated from costal sediment.</title>
        <authorList>
            <person name="Gao C."/>
        </authorList>
    </citation>
    <scope>NUCLEOTIDE SEQUENCE [LARGE SCALE GENOMIC DNA]</scope>
    <source>
        <strain evidence="1 2">DF17</strain>
    </source>
</reference>
<dbReference type="SUPFAM" id="SSF51905">
    <property type="entry name" value="FAD/NAD(P)-binding domain"/>
    <property type="match status" value="1"/>
</dbReference>
<keyword evidence="2" id="KW-1185">Reference proteome</keyword>
<dbReference type="EMBL" id="JAGEVF010000013">
    <property type="protein sequence ID" value="MBO3117830.1"/>
    <property type="molecule type" value="Genomic_DNA"/>
</dbReference>
<accession>A0ABS3T508</accession>
<protein>
    <submittedName>
        <fullName evidence="1">Lycopene cyclase</fullName>
    </submittedName>
</protein>
<sequence length="379" mass="44284">MIKADYIILGAGASGLMLAYRMACDSFFDNSTIIIIDKAQHKGNDRTWCYWEEGDGEWDDIVFKTWQTVFFGSKTFSDKIPLKPYNYKMIKSESFYNKLWHKLKTKSNITFHQDEVISLTDESDKVTIKAESENFEGIKVFSSVMFDDLMNRQTKYPVLQQHFIGWFIKTETPQFDESVATFMDFDIEQKGNTRFMYILPTSKSEALFEYTLFSKDLLPKEDYENAIRDYLSKKNISSYVIEEKEQGSIPMTSFKFSEKNTKNVLYIGTAGGWTKASTGYTFRNTTKKTQILISYLKSNSDLTRFEKKTRFAFYDMLMLDVLSRNNEMGSQLFSSLFKNSKLKTIFRFLDEESNFKEELQIMASVPSLNFIKALFSRMF</sequence>
<dbReference type="RefSeq" id="WP_208155186.1">
    <property type="nucleotide sequence ID" value="NZ_JAGEVF010000013.1"/>
</dbReference>